<dbReference type="AlphaFoldDB" id="A0AAU9VU03"/>
<dbReference type="CDD" id="cd10206">
    <property type="entry name" value="ASKHA_NBD_Arp8-like"/>
    <property type="match status" value="1"/>
</dbReference>
<evidence type="ECO:0000256" key="1">
    <source>
        <dbReference type="RuleBase" id="RU000487"/>
    </source>
</evidence>
<dbReference type="Gene3D" id="3.30.420.40">
    <property type="match status" value="4"/>
</dbReference>
<dbReference type="FunFam" id="3.90.640.10:FF:000035">
    <property type="entry name" value="Actin-related protein 8"/>
    <property type="match status" value="1"/>
</dbReference>
<dbReference type="InterPro" id="IPR004000">
    <property type="entry name" value="Actin"/>
</dbReference>
<evidence type="ECO:0000256" key="2">
    <source>
        <dbReference type="SAM" id="MobiDB-lite"/>
    </source>
</evidence>
<sequence length="635" mass="70874">MPRGVKVERPAPAESVEPLQASTVVILHPGSTLMWLGRATDHLPQSIPHVIARRKPQQCTVDIPDQTLLVRDGLDHPDSETQKELALSVIEQAIWSRKTSSGSRKHQTTVSQVAAFNSKIEAEHHRDEESSIKWTDTSSAPPVIAGEPALYIHPDEPYSLHWPMKGGHLNLHSGPGGSLTAVSADLEALWAYAIQTCLTIPLRDLGYYRAVLVVPDSLDKNHIKEMMNILLCHLGFSSAIIHQESVSSVFGCGLSAACVVDVGDEKTSICCVEDGLVIPSSRLWLQYGGRDITRAFFWLLRRVNFPYKECDSNNRLDILLLHELKETFCHLSQDIVGGQVHEFQVHRPFETPRSYQLKIGDEAIEAPMGMFFPQLFGIVGEKLVYTKDSQYDDPEDLCDDRYLLESQRGQDQSSKQSSGSKIGPSTETVPDLEQNITTTMRTGNKEMKFVSEKSLGLDQAILHSINCCQGITRVVFIQDTIITCLLCSLDTAAPEETKRKMYSSVLLIGGGFMFNGAAAALQSRLQAKLPPLHRKLVDQVEVIARPKVKKCFGNYFCENILVFNSALSSSHLFLLMKKKSCNHHEMDPRTICWKGGAVLSILDSAQELWISQREWTSIGVRVLRERSPFIWTICN</sequence>
<feature type="compositionally biased region" description="Low complexity" evidence="2">
    <location>
        <begin position="407"/>
        <end position="421"/>
    </location>
</feature>
<reference evidence="3 4" key="1">
    <citation type="submission" date="2022-05" db="EMBL/GenBank/DDBJ databases">
        <authorList>
            <consortium name="Genoscope - CEA"/>
            <person name="William W."/>
        </authorList>
    </citation>
    <scope>NUCLEOTIDE SEQUENCE [LARGE SCALE GENOMIC DNA]</scope>
</reference>
<dbReference type="Gene3D" id="3.90.640.10">
    <property type="entry name" value="Actin, Chain A, domain 4"/>
    <property type="match status" value="1"/>
</dbReference>
<dbReference type="Proteomes" id="UP001159428">
    <property type="component" value="Unassembled WGS sequence"/>
</dbReference>
<evidence type="ECO:0008006" key="5">
    <source>
        <dbReference type="Google" id="ProtNLM"/>
    </source>
</evidence>
<dbReference type="FunFam" id="3.30.420.40:FF:000100">
    <property type="entry name" value="Actin-related protein 8"/>
    <property type="match status" value="1"/>
</dbReference>
<dbReference type="EMBL" id="CALNXJ010000005">
    <property type="protein sequence ID" value="CAH3039493.1"/>
    <property type="molecule type" value="Genomic_DNA"/>
</dbReference>
<dbReference type="InterPro" id="IPR043129">
    <property type="entry name" value="ATPase_NBD"/>
</dbReference>
<comment type="similarity">
    <text evidence="1">Belongs to the actin family.</text>
</comment>
<feature type="region of interest" description="Disordered" evidence="2">
    <location>
        <begin position="407"/>
        <end position="431"/>
    </location>
</feature>
<name>A0AAU9VU03_9CNID</name>
<dbReference type="PANTHER" id="PTHR11937">
    <property type="entry name" value="ACTIN"/>
    <property type="match status" value="1"/>
</dbReference>
<dbReference type="Pfam" id="PF00022">
    <property type="entry name" value="Actin"/>
    <property type="match status" value="1"/>
</dbReference>
<proteinExistence type="inferred from homology"/>
<evidence type="ECO:0000313" key="4">
    <source>
        <dbReference type="Proteomes" id="UP001159428"/>
    </source>
</evidence>
<gene>
    <name evidence="3" type="ORF">PMEA_00026162</name>
</gene>
<keyword evidence="4" id="KW-1185">Reference proteome</keyword>
<evidence type="ECO:0000313" key="3">
    <source>
        <dbReference type="EMBL" id="CAH3039493.1"/>
    </source>
</evidence>
<accession>A0AAU9VU03</accession>
<organism evidence="3 4">
    <name type="scientific">Pocillopora meandrina</name>
    <dbReference type="NCBI Taxonomy" id="46732"/>
    <lineage>
        <taxon>Eukaryota</taxon>
        <taxon>Metazoa</taxon>
        <taxon>Cnidaria</taxon>
        <taxon>Anthozoa</taxon>
        <taxon>Hexacorallia</taxon>
        <taxon>Scleractinia</taxon>
        <taxon>Astrocoeniina</taxon>
        <taxon>Pocilloporidae</taxon>
        <taxon>Pocillopora</taxon>
    </lineage>
</organism>
<dbReference type="SMART" id="SM00268">
    <property type="entry name" value="ACTIN"/>
    <property type="match status" value="1"/>
</dbReference>
<dbReference type="SUPFAM" id="SSF53067">
    <property type="entry name" value="Actin-like ATPase domain"/>
    <property type="match status" value="2"/>
</dbReference>
<protein>
    <recommendedName>
        <fullName evidence="5">Actin-related protein 8</fullName>
    </recommendedName>
</protein>
<comment type="caution">
    <text evidence="3">The sequence shown here is derived from an EMBL/GenBank/DDBJ whole genome shotgun (WGS) entry which is preliminary data.</text>
</comment>